<feature type="region of interest" description="Disordered" evidence="1">
    <location>
        <begin position="122"/>
        <end position="157"/>
    </location>
</feature>
<accession>A0A430KYL7</accession>
<comment type="caution">
    <text evidence="2">The sequence shown here is derived from an EMBL/GenBank/DDBJ whole genome shotgun (WGS) entry which is preliminary data.</text>
</comment>
<dbReference type="EMBL" id="MIKF01000791">
    <property type="protein sequence ID" value="RTE68558.1"/>
    <property type="molecule type" value="Genomic_DNA"/>
</dbReference>
<proteinExistence type="predicted"/>
<sequence length="282" mass="32132">MLHGQTVAQFLQLPLTERKSILCQHLVQPEPVIIEEGDDDNELNPKIPDGVLLLQPLFVGKGAMGKQVVKEAREVHYGENKFYVKLHWLCEFQCDQYDLDTPAVPIAPLVRYIVVETGLHDGSDWENDEEDNPFYPHDGIGEEEKSNSPDRIQPSGDIVARRTRKRLEDLFLFTNAEKITLVLRGDGPLDGSDPATRQTIADISVTVKRLIDSFGNRFSIEKRPLGKSRPTRSLLSYWNRPTELTRRDIIEGRASFEQCMQVDVEEWTREPAKGAIPDVQMR</sequence>
<gene>
    <name evidence="2" type="ORF">BHE90_017066</name>
</gene>
<reference evidence="2 3" key="1">
    <citation type="submission" date="2017-06" db="EMBL/GenBank/DDBJ databases">
        <title>Comparative genomic analysis of Ambrosia Fusariam Clade fungi.</title>
        <authorList>
            <person name="Stajich J.E."/>
            <person name="Carrillo J."/>
            <person name="Kijimoto T."/>
            <person name="Eskalen A."/>
            <person name="O'Donnell K."/>
            <person name="Kasson M."/>
        </authorList>
    </citation>
    <scope>NUCLEOTIDE SEQUENCE [LARGE SCALE GENOMIC DNA]</scope>
    <source>
        <strain evidence="2 3">UCR1854</strain>
    </source>
</reference>
<evidence type="ECO:0000256" key="1">
    <source>
        <dbReference type="SAM" id="MobiDB-lite"/>
    </source>
</evidence>
<dbReference type="Proteomes" id="UP000287124">
    <property type="component" value="Unassembled WGS sequence"/>
</dbReference>
<name>A0A430KYL7_9HYPO</name>
<feature type="compositionally biased region" description="Basic and acidic residues" evidence="1">
    <location>
        <begin position="139"/>
        <end position="148"/>
    </location>
</feature>
<keyword evidence="3" id="KW-1185">Reference proteome</keyword>
<dbReference type="AlphaFoldDB" id="A0A430KYL7"/>
<evidence type="ECO:0000313" key="3">
    <source>
        <dbReference type="Proteomes" id="UP000287124"/>
    </source>
</evidence>
<protein>
    <submittedName>
        <fullName evidence="2">Uncharacterized protein</fullName>
    </submittedName>
</protein>
<evidence type="ECO:0000313" key="2">
    <source>
        <dbReference type="EMBL" id="RTE68558.1"/>
    </source>
</evidence>
<organism evidence="2 3">
    <name type="scientific">Fusarium euwallaceae</name>
    <dbReference type="NCBI Taxonomy" id="1147111"/>
    <lineage>
        <taxon>Eukaryota</taxon>
        <taxon>Fungi</taxon>
        <taxon>Dikarya</taxon>
        <taxon>Ascomycota</taxon>
        <taxon>Pezizomycotina</taxon>
        <taxon>Sordariomycetes</taxon>
        <taxon>Hypocreomycetidae</taxon>
        <taxon>Hypocreales</taxon>
        <taxon>Nectriaceae</taxon>
        <taxon>Fusarium</taxon>
        <taxon>Fusarium solani species complex</taxon>
    </lineage>
</organism>